<feature type="transmembrane region" description="Helical" evidence="6">
    <location>
        <begin position="475"/>
        <end position="498"/>
    </location>
</feature>
<dbReference type="InterPro" id="IPR011701">
    <property type="entry name" value="MFS"/>
</dbReference>
<feature type="transmembrane region" description="Helical" evidence="6">
    <location>
        <begin position="346"/>
        <end position="366"/>
    </location>
</feature>
<comment type="caution">
    <text evidence="7">The sequence shown here is derived from an EMBL/GenBank/DDBJ whole genome shotgun (WGS) entry which is preliminary data.</text>
</comment>
<evidence type="ECO:0000256" key="2">
    <source>
        <dbReference type="ARBA" id="ARBA00022692"/>
    </source>
</evidence>
<dbReference type="SUPFAM" id="SSF103473">
    <property type="entry name" value="MFS general substrate transporter"/>
    <property type="match status" value="2"/>
</dbReference>
<keyword evidence="8" id="KW-1185">Reference proteome</keyword>
<feature type="compositionally biased region" description="Basic and acidic residues" evidence="5">
    <location>
        <begin position="12"/>
        <end position="21"/>
    </location>
</feature>
<keyword evidence="2 6" id="KW-0812">Transmembrane</keyword>
<dbReference type="Pfam" id="PF07690">
    <property type="entry name" value="MFS_1"/>
    <property type="match status" value="2"/>
</dbReference>
<dbReference type="GO" id="GO:0005886">
    <property type="term" value="C:plasma membrane"/>
    <property type="evidence" value="ECO:0007669"/>
    <property type="project" value="TreeGrafter"/>
</dbReference>
<feature type="transmembrane region" description="Helical" evidence="6">
    <location>
        <begin position="162"/>
        <end position="179"/>
    </location>
</feature>
<feature type="transmembrane region" description="Helical" evidence="6">
    <location>
        <begin position="304"/>
        <end position="326"/>
    </location>
</feature>
<evidence type="ECO:0000313" key="7">
    <source>
        <dbReference type="EMBL" id="KAF9892060.1"/>
    </source>
</evidence>
<evidence type="ECO:0000256" key="4">
    <source>
        <dbReference type="ARBA" id="ARBA00023136"/>
    </source>
</evidence>
<evidence type="ECO:0008006" key="9">
    <source>
        <dbReference type="Google" id="ProtNLM"/>
    </source>
</evidence>
<protein>
    <recommendedName>
        <fullName evidence="9">Siderophore iron transporter mirB</fullName>
    </recommendedName>
</protein>
<dbReference type="AlphaFoldDB" id="A0AAD4GWV0"/>
<feature type="transmembrane region" description="Helical" evidence="6">
    <location>
        <begin position="552"/>
        <end position="570"/>
    </location>
</feature>
<feature type="transmembrane region" description="Helical" evidence="6">
    <location>
        <begin position="386"/>
        <end position="405"/>
    </location>
</feature>
<reference evidence="7" key="1">
    <citation type="journal article" date="2019" name="Beilstein J. Org. Chem.">
        <title>Nanangenines: drimane sesquiterpenoids as the dominant metabolite cohort of a novel Australian fungus, Aspergillus nanangensis.</title>
        <authorList>
            <person name="Lacey H.J."/>
            <person name="Gilchrist C.L.M."/>
            <person name="Crombie A."/>
            <person name="Kalaitzis J.A."/>
            <person name="Vuong D."/>
            <person name="Rutledge P.J."/>
            <person name="Turner P."/>
            <person name="Pitt J.I."/>
            <person name="Lacey E."/>
            <person name="Chooi Y.H."/>
            <person name="Piggott A.M."/>
        </authorList>
    </citation>
    <scope>NUCLEOTIDE SEQUENCE</scope>
    <source>
        <strain evidence="7">MST-FP2251</strain>
    </source>
</reference>
<feature type="region of interest" description="Disordered" evidence="5">
    <location>
        <begin position="1"/>
        <end position="21"/>
    </location>
</feature>
<feature type="transmembrane region" description="Helical" evidence="6">
    <location>
        <begin position="64"/>
        <end position="82"/>
    </location>
</feature>
<dbReference type="EMBL" id="VCAU01000014">
    <property type="protein sequence ID" value="KAF9892060.1"/>
    <property type="molecule type" value="Genomic_DNA"/>
</dbReference>
<dbReference type="Proteomes" id="UP001194746">
    <property type="component" value="Unassembled WGS sequence"/>
</dbReference>
<feature type="transmembrane region" description="Helical" evidence="6">
    <location>
        <begin position="437"/>
        <end position="463"/>
    </location>
</feature>
<keyword evidence="3 6" id="KW-1133">Transmembrane helix</keyword>
<feature type="compositionally biased region" description="Polar residues" evidence="5">
    <location>
        <begin position="1"/>
        <end position="11"/>
    </location>
</feature>
<reference evidence="7" key="2">
    <citation type="submission" date="2020-02" db="EMBL/GenBank/DDBJ databases">
        <authorList>
            <person name="Gilchrist C.L.M."/>
            <person name="Chooi Y.-H."/>
        </authorList>
    </citation>
    <scope>NUCLEOTIDE SEQUENCE</scope>
    <source>
        <strain evidence="7">MST-FP2251</strain>
    </source>
</reference>
<evidence type="ECO:0000313" key="8">
    <source>
        <dbReference type="Proteomes" id="UP001194746"/>
    </source>
</evidence>
<name>A0AAD4GWV0_ASPNN</name>
<sequence>MATTLPTSPSDRVSEEIHTSKDVDYEKNAVATGGELSDSDGNSAHFQEGVERVRGVTSVWSKKTMVLMFILLYFVSFVDWLLVSVQGALNPYVTSEFQKHGLLTAVSVVATIAGGSSSLPLAKIIDVWGRVQGFICMVVIVVVGLVMKAACKNMETYVAAHTLYWVGHVNMMYVIDIMLADMTTLRNRMLMLGLMGTPNIASIFAGPKIADLFYTNVNFRWAFGAFAIMTTVFCIPVTGLMLWLEMKAEKEGFIEKRASSGRSWWQSIVHYALQIDIIGVILITAAFSLILLPFNIASYAPKGWATGYIIAMLVLGIACIPAFYVWEAKFSPVQFLPWKYLKNPTIIGSCFLYCVLFMSTFIWNGYFSSYLQVVHRLDITTANYVLNSYSLTSSIFSPIFGLLIRYTGEFKWTVWGGVPLFLLGTALLIPFRKPDTHVGILVMTQVLVGLGTCLFVVCGQLAIQAPVRHQDIAAVMAIWGLFGSIGASVGFAIAGGMWTNIVPGELYKRLPAESKNLTMTIYSDMVVQMSYADGTPERDAIVGTYADIQRKMVIAGTCLVPLCIACVYFWRNINVKKLDREQTKGNVF</sequence>
<dbReference type="Gene3D" id="1.20.1250.20">
    <property type="entry name" value="MFS general substrate transporter like domains"/>
    <property type="match status" value="2"/>
</dbReference>
<proteinExistence type="predicted"/>
<dbReference type="GO" id="GO:0022857">
    <property type="term" value="F:transmembrane transporter activity"/>
    <property type="evidence" value="ECO:0007669"/>
    <property type="project" value="InterPro"/>
</dbReference>
<dbReference type="InterPro" id="IPR036259">
    <property type="entry name" value="MFS_trans_sf"/>
</dbReference>
<feature type="transmembrane region" description="Helical" evidence="6">
    <location>
        <begin position="264"/>
        <end position="292"/>
    </location>
</feature>
<dbReference type="PANTHER" id="PTHR23501:SF107">
    <property type="entry name" value="TRANSPORTER, PUTATIVE (AFU_ORTHOLOGUE AFUA_7G04730)-RELATED"/>
    <property type="match status" value="1"/>
</dbReference>
<feature type="transmembrane region" description="Helical" evidence="6">
    <location>
        <begin position="221"/>
        <end position="244"/>
    </location>
</feature>
<comment type="subcellular location">
    <subcellularLocation>
        <location evidence="1">Membrane</location>
        <topology evidence="1">Multi-pass membrane protein</topology>
    </subcellularLocation>
</comment>
<gene>
    <name evidence="7" type="ORF">FE257_002466</name>
</gene>
<keyword evidence="4 6" id="KW-0472">Membrane</keyword>
<feature type="transmembrane region" description="Helical" evidence="6">
    <location>
        <begin position="134"/>
        <end position="150"/>
    </location>
</feature>
<evidence type="ECO:0000256" key="5">
    <source>
        <dbReference type="SAM" id="MobiDB-lite"/>
    </source>
</evidence>
<feature type="transmembrane region" description="Helical" evidence="6">
    <location>
        <begin position="412"/>
        <end position="431"/>
    </location>
</feature>
<dbReference type="PANTHER" id="PTHR23501">
    <property type="entry name" value="MAJOR FACILITATOR SUPERFAMILY"/>
    <property type="match status" value="1"/>
</dbReference>
<evidence type="ECO:0000256" key="1">
    <source>
        <dbReference type="ARBA" id="ARBA00004141"/>
    </source>
</evidence>
<organism evidence="7 8">
    <name type="scientific">Aspergillus nanangensis</name>
    <dbReference type="NCBI Taxonomy" id="2582783"/>
    <lineage>
        <taxon>Eukaryota</taxon>
        <taxon>Fungi</taxon>
        <taxon>Dikarya</taxon>
        <taxon>Ascomycota</taxon>
        <taxon>Pezizomycotina</taxon>
        <taxon>Eurotiomycetes</taxon>
        <taxon>Eurotiomycetidae</taxon>
        <taxon>Eurotiales</taxon>
        <taxon>Aspergillaceae</taxon>
        <taxon>Aspergillus</taxon>
        <taxon>Aspergillus subgen. Circumdati</taxon>
    </lineage>
</organism>
<evidence type="ECO:0000256" key="3">
    <source>
        <dbReference type="ARBA" id="ARBA00022989"/>
    </source>
</evidence>
<accession>A0AAD4GWV0</accession>
<feature type="transmembrane region" description="Helical" evidence="6">
    <location>
        <begin position="102"/>
        <end position="122"/>
    </location>
</feature>
<evidence type="ECO:0000256" key="6">
    <source>
        <dbReference type="SAM" id="Phobius"/>
    </source>
</evidence>